<organism evidence="2 3">
    <name type="scientific">Peptoniphilus ovalis</name>
    <dbReference type="NCBI Taxonomy" id="2841503"/>
    <lineage>
        <taxon>Bacteria</taxon>
        <taxon>Bacillati</taxon>
        <taxon>Bacillota</taxon>
        <taxon>Tissierellia</taxon>
        <taxon>Tissierellales</taxon>
        <taxon>Peptoniphilaceae</taxon>
        <taxon>Peptoniphilus</taxon>
    </lineage>
</organism>
<dbReference type="RefSeq" id="WP_216549457.1">
    <property type="nucleotide sequence ID" value="NZ_JAHLQO010000004.1"/>
</dbReference>
<keyword evidence="3" id="KW-1185">Reference proteome</keyword>
<reference evidence="2 3" key="1">
    <citation type="submission" date="2021-06" db="EMBL/GenBank/DDBJ databases">
        <authorList>
            <person name="Sun Q."/>
            <person name="Li D."/>
        </authorList>
    </citation>
    <scope>NUCLEOTIDE SEQUENCE [LARGE SCALE GENOMIC DNA]</scope>
    <source>
        <strain evidence="2 3">MSJ-1</strain>
    </source>
</reference>
<name>A0ABS6FHH7_9FIRM</name>
<evidence type="ECO:0000313" key="2">
    <source>
        <dbReference type="EMBL" id="MBU5669623.1"/>
    </source>
</evidence>
<sequence length="252" mass="28971">MYLNQNEKEMVFIKAQYDARFLASGTLEKIERVEYSNGTKELLKITLKAGEDFITYTTFNTKKDPQRIKRMMTELRKGDFLKARGTVSINEYEDKQGNLRENLNYTAFVTEHIEPIDNPKAYITIAGILKKKIDTETERGKEITIEVYDDFRGKSENYKVSLDESMEGYFDDIEMGDNISVTAEYISRSVADVDTSSMKSYGKTIDNVAPAGVNRKYINKINVVQGYILAEESELEDEEDFPFPVDNEDIPF</sequence>
<evidence type="ECO:0008006" key="4">
    <source>
        <dbReference type="Google" id="ProtNLM"/>
    </source>
</evidence>
<dbReference type="EMBL" id="JAHLQO010000004">
    <property type="protein sequence ID" value="MBU5669623.1"/>
    <property type="molecule type" value="Genomic_DNA"/>
</dbReference>
<proteinExistence type="predicted"/>
<gene>
    <name evidence="2" type="ORF">KQI68_07190</name>
</gene>
<dbReference type="InterPro" id="IPR000424">
    <property type="entry name" value="Primosome_PriB/ssb"/>
</dbReference>
<comment type="caution">
    <text evidence="2">The sequence shown here is derived from an EMBL/GenBank/DDBJ whole genome shotgun (WGS) entry which is preliminary data.</text>
</comment>
<dbReference type="PROSITE" id="PS50935">
    <property type="entry name" value="SSB"/>
    <property type="match status" value="1"/>
</dbReference>
<dbReference type="Proteomes" id="UP000783742">
    <property type="component" value="Unassembled WGS sequence"/>
</dbReference>
<protein>
    <recommendedName>
        <fullName evidence="4">Single-stranded DNA-binding protein</fullName>
    </recommendedName>
</protein>
<evidence type="ECO:0000256" key="1">
    <source>
        <dbReference type="PROSITE-ProRule" id="PRU00252"/>
    </source>
</evidence>
<keyword evidence="1" id="KW-0238">DNA-binding</keyword>
<evidence type="ECO:0000313" key="3">
    <source>
        <dbReference type="Proteomes" id="UP000783742"/>
    </source>
</evidence>
<accession>A0ABS6FHH7</accession>